<dbReference type="NCBIfam" id="TIGR04108">
    <property type="entry name" value="HutX"/>
    <property type="match status" value="1"/>
</dbReference>
<sequence length="173" mass="19060">MYSTCSEVEVKQQVTAALALDVATPVSEMSQQLALSEGAITFALPAEMVTQVKGHHAQAILEQLPAWGTVTTIVHSFGSIFESKARFPKGKVAHGYYNLMGREGELHGHLRLDLVEHIAFVSKPFRSMESHYIGFFNADGSCIFKIYVGRDKKRQLIAEQVAAFGQMKETLSA</sequence>
<accession>A0A0C2P2K5</accession>
<protein>
    <submittedName>
        <fullName evidence="1">HuvX protein</fullName>
    </submittedName>
</protein>
<dbReference type="Proteomes" id="UP000031672">
    <property type="component" value="Unassembled WGS sequence"/>
</dbReference>
<dbReference type="AlphaFoldDB" id="A0A0C2NJR0"/>
<accession>A0A0C2NJR0</accession>
<reference evidence="1 2" key="1">
    <citation type="submission" date="2014-11" db="EMBL/GenBank/DDBJ databases">
        <title>Draft Genome Sequence of Vibrio piscirenalis strains CECT 8603T and CECT 8604, two marine Gammaproteobacterium isolated from cultured gilthead sea bream (Sparus aurata).</title>
        <authorList>
            <person name="Arahal D.R."/>
            <person name="Rodrigo-Torres L."/>
            <person name="Lucena T."/>
            <person name="Pujalte M.J."/>
        </authorList>
    </citation>
    <scope>NUCLEOTIDE SEQUENCE [LARGE SCALE GENOMIC DNA]</scope>
    <source>
        <strain evidence="1 2">DCR 1-4-2</strain>
    </source>
</reference>
<dbReference type="PIRSF" id="PIRSF030840">
    <property type="entry name" value="DUF1008"/>
    <property type="match status" value="1"/>
</dbReference>
<dbReference type="Pfam" id="PF06228">
    <property type="entry name" value="ChuX_HutX"/>
    <property type="match status" value="1"/>
</dbReference>
<organism evidence="1 2">
    <name type="scientific">Vibrio renipiscarius</name>
    <dbReference type="NCBI Taxonomy" id="1461322"/>
    <lineage>
        <taxon>Bacteria</taxon>
        <taxon>Pseudomonadati</taxon>
        <taxon>Pseudomonadota</taxon>
        <taxon>Gammaproteobacteria</taxon>
        <taxon>Vibrionales</taxon>
        <taxon>Vibrionaceae</taxon>
        <taxon>Vibrio</taxon>
    </lineage>
</organism>
<name>A0A0C2NJR0_9VIBR</name>
<dbReference type="CDD" id="cd16829">
    <property type="entry name" value="ChuX_HutX-like"/>
    <property type="match status" value="1"/>
</dbReference>
<gene>
    <name evidence="1" type="ORF">OJ16_04895</name>
</gene>
<dbReference type="OrthoDB" id="8781266at2"/>
<dbReference type="EMBL" id="JTKH01000006">
    <property type="protein sequence ID" value="KII80642.1"/>
    <property type="molecule type" value="Genomic_DNA"/>
</dbReference>
<dbReference type="InterPro" id="IPR010413">
    <property type="entry name" value="HutX-like"/>
</dbReference>
<comment type="caution">
    <text evidence="1">The sequence shown here is derived from an EMBL/GenBank/DDBJ whole genome shotgun (WGS) entry which is preliminary data.</text>
</comment>
<evidence type="ECO:0000313" key="2">
    <source>
        <dbReference type="Proteomes" id="UP000031672"/>
    </source>
</evidence>
<dbReference type="RefSeq" id="WP_040987997.1">
    <property type="nucleotide sequence ID" value="NZ_JBFRUC010000003.1"/>
</dbReference>
<dbReference type="STRING" id="1461322.OJ16_04895"/>
<proteinExistence type="predicted"/>
<keyword evidence="2" id="KW-1185">Reference proteome</keyword>
<dbReference type="Gene3D" id="3.40.1570.10">
    <property type="entry name" value="HemS/ChuS/ChuX like domains"/>
    <property type="match status" value="1"/>
</dbReference>
<dbReference type="SUPFAM" id="SSF144064">
    <property type="entry name" value="Heme iron utilization protein-like"/>
    <property type="match status" value="1"/>
</dbReference>
<evidence type="ECO:0000313" key="1">
    <source>
        <dbReference type="EMBL" id="KII80642.1"/>
    </source>
</evidence>
<dbReference type="InterPro" id="IPR053733">
    <property type="entry name" value="Heme_Transport_Util_sf"/>
</dbReference>